<feature type="domain" description="TtsA-like Glycoside hydrolase family 108" evidence="1">
    <location>
        <begin position="22"/>
        <end position="104"/>
    </location>
</feature>
<sequence>MALSKTAKVGGGIGSVAAAIIAAIFAVEGGYVNDPKDPGGETNHGVTKVVAQQNGYTGAMKDLTLDMAQSIYYKDYIEKPGFVPLLTVAPVVTQKLVDSGVNTGPARPSRWFQESLNSLNRNGKDYPQINVDGKVGSGTIAAYKSLQRVRGNVKACELMIKLLDAQQASYYMSLTNLKQYTVGWIDNRIGNIPISRCQEEK</sequence>
<evidence type="ECO:0000313" key="4">
    <source>
        <dbReference type="Proteomes" id="UP000267934"/>
    </source>
</evidence>
<dbReference type="GeneID" id="55819063"/>
<dbReference type="RefSeq" id="YP_009889563.1">
    <property type="nucleotide sequence ID" value="NC_049510.1"/>
</dbReference>
<dbReference type="Pfam" id="PF05838">
    <property type="entry name" value="Glyco_hydro_108"/>
    <property type="match status" value="1"/>
</dbReference>
<evidence type="ECO:0000313" key="3">
    <source>
        <dbReference type="EMBL" id="AWN06199.1"/>
    </source>
</evidence>
<organism evidence="3 4">
    <name type="scientific">Erwinia phage phiEaP8</name>
    <dbReference type="NCBI Taxonomy" id="2178928"/>
    <lineage>
        <taxon>Viruses</taxon>
        <taxon>Duplodnaviria</taxon>
        <taxon>Heunggongvirae</taxon>
        <taxon>Uroviricota</taxon>
        <taxon>Caudoviricetes</taxon>
        <taxon>Schitoviridae</taxon>
        <taxon>Erskinevirinae</taxon>
        <taxon>Yonginvirus</taxon>
        <taxon>Yonginvirus EaP8</taxon>
    </lineage>
</organism>
<evidence type="ECO:0000259" key="2">
    <source>
        <dbReference type="Pfam" id="PF09374"/>
    </source>
</evidence>
<protein>
    <submittedName>
        <fullName evidence="3">Putative N-acetylmuramidase / lytic transglycosylase</fullName>
    </submittedName>
</protein>
<reference evidence="3 4" key="1">
    <citation type="journal article" date="2018" name="Plant Pathol. J.">
        <title>Characterization of the Lytic Bacteriophage phiEaP-8 Effective against Both Erwinia amylovora and Erwinia pyrifoliae Causing Severe Diseases in Apple and Pear.</title>
        <authorList>
            <person name="Park J."/>
            <person name="Lee G.M."/>
            <person name="Kim D."/>
            <person name="Park D.H."/>
            <person name="Oh C.S."/>
        </authorList>
    </citation>
    <scope>NUCLEOTIDE SEQUENCE [LARGE SCALE GENOMIC DNA]</scope>
</reference>
<proteinExistence type="predicted"/>
<name>A0A3G1QTH9_9CAUD</name>
<dbReference type="Proteomes" id="UP000267934">
    <property type="component" value="Segment"/>
</dbReference>
<evidence type="ECO:0000259" key="1">
    <source>
        <dbReference type="Pfam" id="PF05838"/>
    </source>
</evidence>
<accession>A0A3G1QTH9</accession>
<dbReference type="Pfam" id="PF09374">
    <property type="entry name" value="PG_binding_3"/>
    <property type="match status" value="1"/>
</dbReference>
<dbReference type="InterPro" id="IPR018537">
    <property type="entry name" value="Peptidoglycan-bd_3"/>
</dbReference>
<keyword evidence="4" id="KW-1185">Reference proteome</keyword>
<dbReference type="SUPFAM" id="SSF53955">
    <property type="entry name" value="Lysozyme-like"/>
    <property type="match status" value="1"/>
</dbReference>
<dbReference type="CDD" id="cd13926">
    <property type="entry name" value="N-acetylmuramidase_GH108"/>
    <property type="match status" value="1"/>
</dbReference>
<dbReference type="KEGG" id="vg:55819063"/>
<dbReference type="InterPro" id="IPR008565">
    <property type="entry name" value="TtsA-like_GH18_dom"/>
</dbReference>
<dbReference type="InterPro" id="IPR023346">
    <property type="entry name" value="Lysozyme-like_dom_sf"/>
</dbReference>
<dbReference type="Gene3D" id="1.20.141.10">
    <property type="entry name" value="Chitosanase, subunit A, domain 1"/>
    <property type="match status" value="1"/>
</dbReference>
<feature type="domain" description="Peptidoglycan binding" evidence="2">
    <location>
        <begin position="107"/>
        <end position="188"/>
    </location>
</feature>
<dbReference type="EMBL" id="MH160392">
    <property type="protein sequence ID" value="AWN06199.1"/>
    <property type="molecule type" value="Genomic_DNA"/>
</dbReference>